<dbReference type="CDD" id="cd06339">
    <property type="entry name" value="PBP1_YraM_LppC_lipoprotein-like"/>
    <property type="match status" value="1"/>
</dbReference>
<dbReference type="PANTHER" id="PTHR30483:SF6">
    <property type="entry name" value="PERIPLASMIC BINDING PROTEIN OF ABC TRANSPORTER FOR NATURAL AMINO ACIDS"/>
    <property type="match status" value="1"/>
</dbReference>
<dbReference type="Pfam" id="PF13458">
    <property type="entry name" value="Peripla_BP_6"/>
    <property type="match status" value="1"/>
</dbReference>
<dbReference type="Gene3D" id="3.40.50.2300">
    <property type="match status" value="2"/>
</dbReference>
<feature type="compositionally biased region" description="Basic and acidic residues" evidence="2">
    <location>
        <begin position="440"/>
        <end position="459"/>
    </location>
</feature>
<evidence type="ECO:0000313" key="4">
    <source>
        <dbReference type="EMBL" id="SUZ68903.1"/>
    </source>
</evidence>
<evidence type="ECO:0000259" key="3">
    <source>
        <dbReference type="Pfam" id="PF13458"/>
    </source>
</evidence>
<feature type="domain" description="Leucine-binding protein" evidence="3">
    <location>
        <begin position="464"/>
        <end position="791"/>
    </location>
</feature>
<dbReference type="InterPro" id="IPR028082">
    <property type="entry name" value="Peripla_BP_I"/>
</dbReference>
<dbReference type="InterPro" id="IPR028081">
    <property type="entry name" value="Leu-bd"/>
</dbReference>
<dbReference type="SUPFAM" id="SSF53822">
    <property type="entry name" value="Periplasmic binding protein-like I"/>
    <property type="match status" value="1"/>
</dbReference>
<dbReference type="AlphaFoldDB" id="A0A381PTW6"/>
<feature type="region of interest" description="Disordered" evidence="2">
    <location>
        <begin position="425"/>
        <end position="459"/>
    </location>
</feature>
<gene>
    <name evidence="4" type="ORF">METZ01_LOCUS21757</name>
</gene>
<protein>
    <recommendedName>
        <fullName evidence="3">Leucine-binding protein domain-containing protein</fullName>
    </recommendedName>
</protein>
<dbReference type="EMBL" id="UINC01001047">
    <property type="protein sequence ID" value="SUZ68903.1"/>
    <property type="molecule type" value="Genomic_DNA"/>
</dbReference>
<organism evidence="4">
    <name type="scientific">marine metagenome</name>
    <dbReference type="NCBI Taxonomy" id="408172"/>
    <lineage>
        <taxon>unclassified sequences</taxon>
        <taxon>metagenomes</taxon>
        <taxon>ecological metagenomes</taxon>
    </lineage>
</organism>
<keyword evidence="1" id="KW-0732">Signal</keyword>
<feature type="non-terminal residue" evidence="4">
    <location>
        <position position="1"/>
    </location>
</feature>
<proteinExistence type="predicted"/>
<evidence type="ECO:0000256" key="2">
    <source>
        <dbReference type="SAM" id="MobiDB-lite"/>
    </source>
</evidence>
<sequence>VFLLQVIISPILLVTLLSVWNFQTVTVTAHAQSLLSDSEWLEENKDVFGKQELTLQNIPLRPSDLSSTPTVLPESFLIPLETGGQNFSTVPQKPAVPLIEQKDQSENPSGSFLSRLFPWFSSTEQSKSTNLDTASEMHNAETRVEWADSEFAGIKMLITEIERLLISDPVAAREMYEEIEDQLEIDERTRLKVQLLYYLEKWSSAEQLAEVFLSERPESKMASLMFYFLNKSLMAQHKPLSQNLIFRKRAVETLEAKFRSDFLFILSNEAFLEGDLLTAIQYRLEGMNKAKTANVASMEKLNGLLNQVQSPEILRILSENNKNVKWLQKKIFIMELELLAKLKRYRDALGILEQRMSAARVIGDQEELEVLKQIQIRYTNALNVNPRRIGVILPLSSSSVKVSRLAQQTMNGLWLALHANEIPAVPENMGDDEASQENEITGKSEDKDNAQAEPDSRKFEDSWELVVRDSQLNPEITKSLVHELVETERVIAIIGPLARKTSEAAAEEAERLRVPLISLSLTENIPELGEFIFRNNQSWKQEIQELLEYATSELQACRFLILYAKTREGRQKMRLFWDAAVLKGCKVVAVEGFKDEGQKSLVNEFDTFTGKIRRLGTEDKIILKELKEKEVPILNFDAVFVAVGSGGVKNLSLIFPYSEVYKMRKTTFLGDSGWNDSALPYAPGLRGVKNPVFVDSFFQQSKTPAMQQLLRLHERILYRHQNYIGPTAYTAFAYDTLIILMQLLEDERNQSHRDLRDALLNMQMFPGVTGNLRFDEKGKVEREMQLLTLRRGKIQPLN</sequence>
<evidence type="ECO:0000256" key="1">
    <source>
        <dbReference type="ARBA" id="ARBA00022729"/>
    </source>
</evidence>
<reference evidence="4" key="1">
    <citation type="submission" date="2018-05" db="EMBL/GenBank/DDBJ databases">
        <authorList>
            <person name="Lanie J.A."/>
            <person name="Ng W.-L."/>
            <person name="Kazmierczak K.M."/>
            <person name="Andrzejewski T.M."/>
            <person name="Davidsen T.M."/>
            <person name="Wayne K.J."/>
            <person name="Tettelin H."/>
            <person name="Glass J.I."/>
            <person name="Rusch D."/>
            <person name="Podicherti R."/>
            <person name="Tsui H.-C.T."/>
            <person name="Winkler M.E."/>
        </authorList>
    </citation>
    <scope>NUCLEOTIDE SEQUENCE</scope>
</reference>
<accession>A0A381PTW6</accession>
<dbReference type="InterPro" id="IPR051010">
    <property type="entry name" value="BCAA_transport"/>
</dbReference>
<name>A0A381PTW6_9ZZZZ</name>
<dbReference type="PANTHER" id="PTHR30483">
    <property type="entry name" value="LEUCINE-SPECIFIC-BINDING PROTEIN"/>
    <property type="match status" value="1"/>
</dbReference>